<evidence type="ECO:0000256" key="1">
    <source>
        <dbReference type="SAM" id="MobiDB-lite"/>
    </source>
</evidence>
<proteinExistence type="predicted"/>
<feature type="compositionally biased region" description="Polar residues" evidence="1">
    <location>
        <begin position="200"/>
        <end position="209"/>
    </location>
</feature>
<dbReference type="EnsemblPlants" id="LPERR07G13990.1">
    <property type="protein sequence ID" value="LPERR07G13990.1"/>
    <property type="gene ID" value="LPERR07G13990"/>
</dbReference>
<dbReference type="Gramene" id="LPERR07G13990.1">
    <property type="protein sequence ID" value="LPERR07G13990.1"/>
    <property type="gene ID" value="LPERR07G13990"/>
</dbReference>
<dbReference type="AlphaFoldDB" id="A0A0D9WZK3"/>
<reference evidence="2 3" key="1">
    <citation type="submission" date="2012-08" db="EMBL/GenBank/DDBJ databases">
        <title>Oryza genome evolution.</title>
        <authorList>
            <person name="Wing R.A."/>
        </authorList>
    </citation>
    <scope>NUCLEOTIDE SEQUENCE</scope>
</reference>
<organism evidence="2 3">
    <name type="scientific">Leersia perrieri</name>
    <dbReference type="NCBI Taxonomy" id="77586"/>
    <lineage>
        <taxon>Eukaryota</taxon>
        <taxon>Viridiplantae</taxon>
        <taxon>Streptophyta</taxon>
        <taxon>Embryophyta</taxon>
        <taxon>Tracheophyta</taxon>
        <taxon>Spermatophyta</taxon>
        <taxon>Magnoliopsida</taxon>
        <taxon>Liliopsida</taxon>
        <taxon>Poales</taxon>
        <taxon>Poaceae</taxon>
        <taxon>BOP clade</taxon>
        <taxon>Oryzoideae</taxon>
        <taxon>Oryzeae</taxon>
        <taxon>Oryzinae</taxon>
        <taxon>Leersia</taxon>
    </lineage>
</organism>
<dbReference type="STRING" id="77586.A0A0D9WZK3"/>
<keyword evidence="3" id="KW-1185">Reference proteome</keyword>
<feature type="region of interest" description="Disordered" evidence="1">
    <location>
        <begin position="178"/>
        <end position="209"/>
    </location>
</feature>
<accession>A0A0D9WZK3</accession>
<dbReference type="HOGENOM" id="CLU_111335_0_0_1"/>
<protein>
    <submittedName>
        <fullName evidence="2">Uncharacterized protein</fullName>
    </submittedName>
</protein>
<dbReference type="Proteomes" id="UP000032180">
    <property type="component" value="Chromosome 7"/>
</dbReference>
<name>A0A0D9WZK3_9ORYZ</name>
<sequence>MSAAAADSSPSPLDLGALMSDAIASAAQKLRAFLGDDYAAHESALLALDVIEAQLLSLPLRGLRGLDDAHVDAEVRLARNEWVLRMDAATNEVEDVVGEMEAEVGRAAWWCWAAPWRRRRCGSGGREEAEVVGAWLRGDAGNKVRMELAVGRLAGVYVQGGELFGDDVVAVATEVTDVSPTSTTDASSSSSGTVALTEVSMPSSSASDE</sequence>
<evidence type="ECO:0000313" key="3">
    <source>
        <dbReference type="Proteomes" id="UP000032180"/>
    </source>
</evidence>
<evidence type="ECO:0000313" key="2">
    <source>
        <dbReference type="EnsemblPlants" id="LPERR07G13990.1"/>
    </source>
</evidence>
<feature type="compositionally biased region" description="Low complexity" evidence="1">
    <location>
        <begin position="178"/>
        <end position="198"/>
    </location>
</feature>
<reference evidence="3" key="2">
    <citation type="submission" date="2013-12" db="EMBL/GenBank/DDBJ databases">
        <authorList>
            <person name="Yu Y."/>
            <person name="Lee S."/>
            <person name="de Baynast K."/>
            <person name="Wissotski M."/>
            <person name="Liu L."/>
            <person name="Talag J."/>
            <person name="Goicoechea J."/>
            <person name="Angelova A."/>
            <person name="Jetty R."/>
            <person name="Kudrna D."/>
            <person name="Golser W."/>
            <person name="Rivera L."/>
            <person name="Zhang J."/>
            <person name="Wing R."/>
        </authorList>
    </citation>
    <scope>NUCLEOTIDE SEQUENCE</scope>
</reference>
<reference evidence="2" key="3">
    <citation type="submission" date="2015-04" db="UniProtKB">
        <authorList>
            <consortium name="EnsemblPlants"/>
        </authorList>
    </citation>
    <scope>IDENTIFICATION</scope>
</reference>